<keyword evidence="2" id="KW-1185">Reference proteome</keyword>
<accession>A0AAN8HCY5</accession>
<comment type="caution">
    <text evidence="1">The sequence shown here is derived from an EMBL/GenBank/DDBJ whole genome shotgun (WGS) entry which is preliminary data.</text>
</comment>
<reference evidence="1 2" key="1">
    <citation type="journal article" date="2023" name="Mol. Biol. Evol.">
        <title>Genomics of Secondarily Temperate Adaptation in the Only Non-Antarctic Icefish.</title>
        <authorList>
            <person name="Rivera-Colon A.G."/>
            <person name="Rayamajhi N."/>
            <person name="Minhas B.F."/>
            <person name="Madrigal G."/>
            <person name="Bilyk K.T."/>
            <person name="Yoon V."/>
            <person name="Hune M."/>
            <person name="Gregory S."/>
            <person name="Cheng C.H.C."/>
            <person name="Catchen J.M."/>
        </authorList>
    </citation>
    <scope>NUCLEOTIDE SEQUENCE [LARGE SCALE GENOMIC DNA]</scope>
    <source>
        <tissue evidence="1">White muscle</tissue>
    </source>
</reference>
<protein>
    <submittedName>
        <fullName evidence="1">Uncharacterized protein</fullName>
    </submittedName>
</protein>
<proteinExistence type="predicted"/>
<dbReference type="EMBL" id="JAURVH010001528">
    <property type="protein sequence ID" value="KAK5911464.1"/>
    <property type="molecule type" value="Genomic_DNA"/>
</dbReference>
<organism evidence="1 2">
    <name type="scientific">Champsocephalus gunnari</name>
    <name type="common">Mackerel icefish</name>
    <dbReference type="NCBI Taxonomy" id="52237"/>
    <lineage>
        <taxon>Eukaryota</taxon>
        <taxon>Metazoa</taxon>
        <taxon>Chordata</taxon>
        <taxon>Craniata</taxon>
        <taxon>Vertebrata</taxon>
        <taxon>Euteleostomi</taxon>
        <taxon>Actinopterygii</taxon>
        <taxon>Neopterygii</taxon>
        <taxon>Teleostei</taxon>
        <taxon>Neoteleostei</taxon>
        <taxon>Acanthomorphata</taxon>
        <taxon>Eupercaria</taxon>
        <taxon>Perciformes</taxon>
        <taxon>Notothenioidei</taxon>
        <taxon>Channichthyidae</taxon>
        <taxon>Champsocephalus</taxon>
    </lineage>
</organism>
<gene>
    <name evidence="1" type="ORF">CgunFtcFv8_005635</name>
</gene>
<sequence>MAHKKKSREQKMMEETKFFRSNAIALIEKMLELNILREDGDKHLVDEILHSIFFLGRIITPQLLPDKIEESILMCARHDCFPGRTREGRYNNKEA</sequence>
<name>A0AAN8HCY5_CHAGU</name>
<dbReference type="Proteomes" id="UP001331515">
    <property type="component" value="Unassembled WGS sequence"/>
</dbReference>
<evidence type="ECO:0000313" key="1">
    <source>
        <dbReference type="EMBL" id="KAK5911464.1"/>
    </source>
</evidence>
<dbReference type="AlphaFoldDB" id="A0AAN8HCY5"/>
<evidence type="ECO:0000313" key="2">
    <source>
        <dbReference type="Proteomes" id="UP001331515"/>
    </source>
</evidence>